<dbReference type="GO" id="GO:0051603">
    <property type="term" value="P:proteolysis involved in protein catabolic process"/>
    <property type="evidence" value="ECO:0007669"/>
    <property type="project" value="InterPro"/>
</dbReference>
<sequence length="286" mass="31001">MFNFCLSPFSANGHLLQVEYATVAASKGETSVGIRTCDGVVIATERRFQLGLVDEATLQNAKKVSENIGITYSGLEPDFRVLVDRARKYAEVYRVKYDELMPAFELVKQMGTLLQEYTQSCGVRPFGVFLLYAGWESGGPFLYRTDPSGAYCALNAAAFGKNAAIENEFLKCQACDEMKLDVAVCTAIMALKKGFKGNLSKHDIEVGVCHENGFSLLDANTISPQEPLMRQLLIVVAVALAVTTPIQAGGGSSLMGRGGADLGWSGRSWDVGLEVQQHGEQQPPNN</sequence>
<evidence type="ECO:0000256" key="2">
    <source>
        <dbReference type="PROSITE-ProRule" id="PRU00808"/>
    </source>
</evidence>
<dbReference type="InterPro" id="IPR029055">
    <property type="entry name" value="Ntn_hydrolases_N"/>
</dbReference>
<dbReference type="OrthoDB" id="431557at2759"/>
<dbReference type="Pfam" id="PF00227">
    <property type="entry name" value="Proteasome"/>
    <property type="match status" value="1"/>
</dbReference>
<gene>
    <name evidence="4" type="primary">LOC115629565</name>
</gene>
<dbReference type="PANTHER" id="PTHR11599">
    <property type="entry name" value="PROTEASOME SUBUNIT ALPHA/BETA"/>
    <property type="match status" value="1"/>
</dbReference>
<dbReference type="InterPro" id="IPR001353">
    <property type="entry name" value="Proteasome_sua/b"/>
</dbReference>
<protein>
    <submittedName>
        <fullName evidence="4">Proteasome subunit alpha type-2-like</fullName>
    </submittedName>
</protein>
<organism evidence="3 4">
    <name type="scientific">Drosophila lebanonensis</name>
    <name type="common">Fruit fly</name>
    <name type="synonym">Scaptodrosophila lebanonensis</name>
    <dbReference type="NCBI Taxonomy" id="7225"/>
    <lineage>
        <taxon>Eukaryota</taxon>
        <taxon>Metazoa</taxon>
        <taxon>Ecdysozoa</taxon>
        <taxon>Arthropoda</taxon>
        <taxon>Hexapoda</taxon>
        <taxon>Insecta</taxon>
        <taxon>Pterygota</taxon>
        <taxon>Neoptera</taxon>
        <taxon>Endopterygota</taxon>
        <taxon>Diptera</taxon>
        <taxon>Brachycera</taxon>
        <taxon>Muscomorpha</taxon>
        <taxon>Ephydroidea</taxon>
        <taxon>Drosophilidae</taxon>
        <taxon>Scaptodrosophila</taxon>
    </lineage>
</organism>
<dbReference type="GeneID" id="115629565"/>
<dbReference type="AlphaFoldDB" id="A0A6J2U460"/>
<keyword evidence="3" id="KW-1185">Reference proteome</keyword>
<dbReference type="RefSeq" id="XP_030381917.1">
    <property type="nucleotide sequence ID" value="XM_030526057.1"/>
</dbReference>
<evidence type="ECO:0000313" key="4">
    <source>
        <dbReference type="RefSeq" id="XP_030381917.1"/>
    </source>
</evidence>
<dbReference type="Gene3D" id="3.60.20.10">
    <property type="entry name" value="Glutamine Phosphoribosylpyrophosphate, subunit 1, domain 1"/>
    <property type="match status" value="1"/>
</dbReference>
<name>A0A6J2U460_DROLE</name>
<dbReference type="SUPFAM" id="SSF56235">
    <property type="entry name" value="N-terminal nucleophile aminohydrolases (Ntn hydrolases)"/>
    <property type="match status" value="1"/>
</dbReference>
<accession>A0A6J2U460</accession>
<keyword evidence="1 2" id="KW-0647">Proteasome</keyword>
<evidence type="ECO:0000313" key="3">
    <source>
        <dbReference type="Proteomes" id="UP000504634"/>
    </source>
</evidence>
<dbReference type="InterPro" id="IPR050115">
    <property type="entry name" value="Proteasome_alpha"/>
</dbReference>
<comment type="similarity">
    <text evidence="2">Belongs to the peptidase T1A family.</text>
</comment>
<dbReference type="GO" id="GO:0019773">
    <property type="term" value="C:proteasome core complex, alpha-subunit complex"/>
    <property type="evidence" value="ECO:0007669"/>
    <property type="project" value="UniProtKB-UniRule"/>
</dbReference>
<dbReference type="InterPro" id="IPR023332">
    <property type="entry name" value="Proteasome_alpha-type"/>
</dbReference>
<reference evidence="4" key="1">
    <citation type="submission" date="2025-08" db="UniProtKB">
        <authorList>
            <consortium name="RefSeq"/>
        </authorList>
    </citation>
    <scope>IDENTIFICATION</scope>
    <source>
        <strain evidence="4">11010-0011.00</strain>
        <tissue evidence="4">Whole body</tissue>
    </source>
</reference>
<evidence type="ECO:0000256" key="1">
    <source>
        <dbReference type="ARBA" id="ARBA00022942"/>
    </source>
</evidence>
<dbReference type="Proteomes" id="UP000504634">
    <property type="component" value="Unplaced"/>
</dbReference>
<dbReference type="PROSITE" id="PS51475">
    <property type="entry name" value="PROTEASOME_ALPHA_2"/>
    <property type="match status" value="1"/>
</dbReference>
<proteinExistence type="inferred from homology"/>